<sequence length="100" mass="11620">MNLINLILTVVPDPEKTIKEMGRVLKKSGTFLVFDKFVSKNKKMRAGQRILRPIIKVIGTDIGIDFYDVYKIVENTFEIVEDRNVMMNRLYRKITANKKG</sequence>
<evidence type="ECO:0000313" key="2">
    <source>
        <dbReference type="Proteomes" id="UP000595254"/>
    </source>
</evidence>
<name>A0A974NKC1_PERPY</name>
<evidence type="ECO:0008006" key="3">
    <source>
        <dbReference type="Google" id="ProtNLM"/>
    </source>
</evidence>
<dbReference type="KEGG" id="ppsr:I6J18_18295"/>
<gene>
    <name evidence="1" type="ORF">I6J18_18295</name>
</gene>
<protein>
    <recommendedName>
        <fullName evidence="3">Methyltransferase type 11 domain-containing protein</fullName>
    </recommendedName>
</protein>
<dbReference type="InterPro" id="IPR029063">
    <property type="entry name" value="SAM-dependent_MTases_sf"/>
</dbReference>
<accession>A0A974NKC1</accession>
<dbReference type="Gene3D" id="3.40.50.150">
    <property type="entry name" value="Vaccinia Virus protein VP39"/>
    <property type="match status" value="1"/>
</dbReference>
<proteinExistence type="predicted"/>
<dbReference type="RefSeq" id="WP_051387684.1">
    <property type="nucleotide sequence ID" value="NZ_CP068053.1"/>
</dbReference>
<reference evidence="1 2" key="1">
    <citation type="submission" date="2021-01" db="EMBL/GenBank/DDBJ databases">
        <title>FDA dAtabase for Regulatory Grade micrObial Sequences (FDA-ARGOS): Supporting development and validation of Infectious Disease Dx tests.</title>
        <authorList>
            <person name="Nelson B."/>
            <person name="Plummer A."/>
            <person name="Tallon L."/>
            <person name="Sadzewicz L."/>
            <person name="Zhao X."/>
            <person name="Boylan J."/>
            <person name="Ott S."/>
            <person name="Bowen H."/>
            <person name="Vavikolanu K."/>
            <person name="Mehta A."/>
            <person name="Aluvathingal J."/>
            <person name="Nadendla S."/>
            <person name="Myers T."/>
            <person name="Yan Y."/>
            <person name="Sichtig H."/>
        </authorList>
    </citation>
    <scope>NUCLEOTIDE SEQUENCE [LARGE SCALE GENOMIC DNA]</scope>
    <source>
        <strain evidence="1 2">FDAARGOS_1161</strain>
    </source>
</reference>
<keyword evidence="2" id="KW-1185">Reference proteome</keyword>
<dbReference type="EMBL" id="CP068053">
    <property type="protein sequence ID" value="QQS99525.1"/>
    <property type="molecule type" value="Genomic_DNA"/>
</dbReference>
<organism evidence="1 2">
    <name type="scientific">Peribacillus psychrosaccharolyticus</name>
    <name type="common">Bacillus psychrosaccharolyticus</name>
    <dbReference type="NCBI Taxonomy" id="1407"/>
    <lineage>
        <taxon>Bacteria</taxon>
        <taxon>Bacillati</taxon>
        <taxon>Bacillota</taxon>
        <taxon>Bacilli</taxon>
        <taxon>Bacillales</taxon>
        <taxon>Bacillaceae</taxon>
        <taxon>Peribacillus</taxon>
    </lineage>
</organism>
<dbReference type="Proteomes" id="UP000595254">
    <property type="component" value="Chromosome"/>
</dbReference>
<dbReference type="AlphaFoldDB" id="A0A974NKC1"/>
<dbReference type="SUPFAM" id="SSF53335">
    <property type="entry name" value="S-adenosyl-L-methionine-dependent methyltransferases"/>
    <property type="match status" value="1"/>
</dbReference>
<evidence type="ECO:0000313" key="1">
    <source>
        <dbReference type="EMBL" id="QQS99525.1"/>
    </source>
</evidence>